<gene>
    <name evidence="1" type="ORF">ADIMK_4209</name>
</gene>
<evidence type="ECO:0000313" key="2">
    <source>
        <dbReference type="Proteomes" id="UP000028252"/>
    </source>
</evidence>
<protein>
    <submittedName>
        <fullName evidence="1">Uncharacterized protein</fullName>
    </submittedName>
</protein>
<dbReference type="Proteomes" id="UP000028252">
    <property type="component" value="Unassembled WGS sequence"/>
</dbReference>
<dbReference type="STRING" id="1232683.ADIMK_4209"/>
<reference evidence="1 2" key="1">
    <citation type="submission" date="2014-04" db="EMBL/GenBank/DDBJ databases">
        <title>Marinobacterium kochiensis sp. nov., isolated from sediment sample collected from Kochi backwaters in Kerala, India.</title>
        <authorList>
            <person name="Singh A."/>
            <person name="Pinnaka A.K."/>
        </authorList>
    </citation>
    <scope>NUCLEOTIDE SEQUENCE [LARGE SCALE GENOMIC DNA]</scope>
    <source>
        <strain evidence="1 2">AK27</strain>
    </source>
</reference>
<name>A0A081FT97_9GAMM</name>
<proteinExistence type="predicted"/>
<dbReference type="AlphaFoldDB" id="A0A081FT97"/>
<dbReference type="EMBL" id="JMQN01000063">
    <property type="protein sequence ID" value="KEA61752.1"/>
    <property type="molecule type" value="Genomic_DNA"/>
</dbReference>
<evidence type="ECO:0000313" key="1">
    <source>
        <dbReference type="EMBL" id="KEA61752.1"/>
    </source>
</evidence>
<comment type="caution">
    <text evidence="1">The sequence shown here is derived from an EMBL/GenBank/DDBJ whole genome shotgun (WGS) entry which is preliminary data.</text>
</comment>
<keyword evidence="2" id="KW-1185">Reference proteome</keyword>
<accession>A0A081FT97</accession>
<dbReference type="PATRIC" id="fig|1232683.4.peg.4141"/>
<organism evidence="1 2">
    <name type="scientific">Marinobacterium lacunae</name>
    <dbReference type="NCBI Taxonomy" id="1232683"/>
    <lineage>
        <taxon>Bacteria</taxon>
        <taxon>Pseudomonadati</taxon>
        <taxon>Pseudomonadota</taxon>
        <taxon>Gammaproteobacteria</taxon>
        <taxon>Oceanospirillales</taxon>
        <taxon>Oceanospirillaceae</taxon>
        <taxon>Marinobacterium</taxon>
    </lineage>
</organism>
<dbReference type="eggNOG" id="ENOG5032VQV">
    <property type="taxonomic scope" value="Bacteria"/>
</dbReference>
<sequence length="314" mass="35682">MILILILVLIGCKGGNEMSTENIKIDQDGSAPQEIYIVNLTSREMYCAGLINGMEQLDNLSTDSGSAMMGFNATAFLHKGINKMALDVVPVDARKGIQEHRNGARCEAVLKATFKDYEDVELTSLLATEKSGVPTIKESKYYPEKHMSPLTDFQGETDGYLTMFEREFYVKTIPEWAWTRATPFVEDHDNMKALRRAYIELLNLMKKRDFKALEAAWSLSSREKALAEGYQSMPEEFFRAIGIERYMNDANDVGILEPRSWDQYELKSFMGGKIVRLEDKRGDSPLRIGSKSEDWLTSFTPYFSIIDGRIVISR</sequence>